<keyword evidence="1" id="KW-0812">Transmembrane</keyword>
<gene>
    <name evidence="2" type="ORF">SELSPUOL_01519</name>
</gene>
<evidence type="ECO:0000256" key="1">
    <source>
        <dbReference type="SAM" id="Phobius"/>
    </source>
</evidence>
<proteinExistence type="predicted"/>
<reference evidence="2 3" key="1">
    <citation type="submission" date="2009-09" db="EMBL/GenBank/DDBJ databases">
        <authorList>
            <person name="Weinstock G."/>
            <person name="Sodergren E."/>
            <person name="Clifton S."/>
            <person name="Fulton L."/>
            <person name="Fulton B."/>
            <person name="Courtney L."/>
            <person name="Fronick C."/>
            <person name="Harrison M."/>
            <person name="Strong C."/>
            <person name="Farmer C."/>
            <person name="Delahaunty K."/>
            <person name="Markovic C."/>
            <person name="Hall O."/>
            <person name="Minx P."/>
            <person name="Tomlinson C."/>
            <person name="Mitreva M."/>
            <person name="Nelson J."/>
            <person name="Hou S."/>
            <person name="Wollam A."/>
            <person name="Pepin K.H."/>
            <person name="Johnson M."/>
            <person name="Bhonagiri V."/>
            <person name="Nash W.E."/>
            <person name="Warren W."/>
            <person name="Chinwalla A."/>
            <person name="Mardis E.R."/>
            <person name="Wilson R.K."/>
        </authorList>
    </citation>
    <scope>NUCLEOTIDE SEQUENCE [LARGE SCALE GENOMIC DNA]</scope>
    <source>
        <strain evidence="3">ATCC 35185 / DSM 20758 / VPI D19B-28</strain>
    </source>
</reference>
<keyword evidence="1" id="KW-0472">Membrane</keyword>
<dbReference type="Proteomes" id="UP000003505">
    <property type="component" value="Unassembled WGS sequence"/>
</dbReference>
<name>C9LVM7_SELS3</name>
<dbReference type="EMBL" id="ACKP02000029">
    <property type="protein sequence ID" value="EEX77052.1"/>
    <property type="molecule type" value="Genomic_DNA"/>
</dbReference>
<evidence type="ECO:0000313" key="3">
    <source>
        <dbReference type="Proteomes" id="UP000003505"/>
    </source>
</evidence>
<feature type="transmembrane region" description="Helical" evidence="1">
    <location>
        <begin position="40"/>
        <end position="61"/>
    </location>
</feature>
<sequence>VNPARVELTLKSLAFRSAKHVLLSSLSLMVRSLLRRYCAQVIHCIQILMLLALTPIGFLRLNPIDLHQRKLLCEFTTMNLRVIFRELLDFLLQVSQNS</sequence>
<feature type="non-terminal residue" evidence="2">
    <location>
        <position position="1"/>
    </location>
</feature>
<accession>C9LVM7</accession>
<protein>
    <submittedName>
        <fullName evidence="2">Uncharacterized protein</fullName>
    </submittedName>
</protein>
<dbReference type="AlphaFoldDB" id="C9LVM7"/>
<evidence type="ECO:0000313" key="2">
    <source>
        <dbReference type="EMBL" id="EEX77052.1"/>
    </source>
</evidence>
<keyword evidence="1" id="KW-1133">Transmembrane helix</keyword>
<organism evidence="2 3">
    <name type="scientific">Selenomonas sputigena (strain ATCC 35185 / DSM 20758 / CCUG 44933 / VPI D19B-28)</name>
    <dbReference type="NCBI Taxonomy" id="546271"/>
    <lineage>
        <taxon>Bacteria</taxon>
        <taxon>Bacillati</taxon>
        <taxon>Bacillota</taxon>
        <taxon>Negativicutes</taxon>
        <taxon>Selenomonadales</taxon>
        <taxon>Selenomonadaceae</taxon>
        <taxon>Selenomonas</taxon>
    </lineage>
</organism>
<comment type="caution">
    <text evidence="2">The sequence shown here is derived from an EMBL/GenBank/DDBJ whole genome shotgun (WGS) entry which is preliminary data.</text>
</comment>